<evidence type="ECO:0000313" key="2">
    <source>
        <dbReference type="Proteomes" id="UP000189796"/>
    </source>
</evidence>
<organism evidence="1 2">
    <name type="scientific">Bradyrhizobium erythrophlei</name>
    <dbReference type="NCBI Taxonomy" id="1437360"/>
    <lineage>
        <taxon>Bacteria</taxon>
        <taxon>Pseudomonadati</taxon>
        <taxon>Pseudomonadota</taxon>
        <taxon>Alphaproteobacteria</taxon>
        <taxon>Hyphomicrobiales</taxon>
        <taxon>Nitrobacteraceae</taxon>
        <taxon>Bradyrhizobium</taxon>
    </lineage>
</organism>
<dbReference type="Proteomes" id="UP000189796">
    <property type="component" value="Chromosome I"/>
</dbReference>
<protein>
    <submittedName>
        <fullName evidence="1">Uncharacterized protein</fullName>
    </submittedName>
</protein>
<dbReference type="RefSeq" id="WP_079605899.1">
    <property type="nucleotide sequence ID" value="NZ_LT670817.1"/>
</dbReference>
<name>A0A1M5Y059_9BRAD</name>
<dbReference type="AlphaFoldDB" id="A0A1M5Y059"/>
<evidence type="ECO:0000313" key="1">
    <source>
        <dbReference type="EMBL" id="SHI05188.1"/>
    </source>
</evidence>
<accession>A0A1M5Y059</accession>
<reference evidence="1 2" key="1">
    <citation type="submission" date="2016-11" db="EMBL/GenBank/DDBJ databases">
        <authorList>
            <person name="Jaros S."/>
            <person name="Januszkiewicz K."/>
            <person name="Wedrychowicz H."/>
        </authorList>
    </citation>
    <scope>NUCLEOTIDE SEQUENCE [LARGE SCALE GENOMIC DNA]</scope>
    <source>
        <strain evidence="1 2">GAS138</strain>
    </source>
</reference>
<dbReference type="EMBL" id="LT670817">
    <property type="protein sequence ID" value="SHI05188.1"/>
    <property type="molecule type" value="Genomic_DNA"/>
</dbReference>
<sequence>MLDVQISRIHSGAICNEIGERLSAALGQQSNELPARLLALIDELVKVEPPVVPSDARPI</sequence>
<gene>
    <name evidence="1" type="ORF">SAMN05443248_7763</name>
</gene>
<proteinExistence type="predicted"/>